<dbReference type="Proteomes" id="UP001199816">
    <property type="component" value="Unassembled WGS sequence"/>
</dbReference>
<dbReference type="RefSeq" id="WP_231006424.1">
    <property type="nucleotide sequence ID" value="NZ_JAJNEC010000005.1"/>
</dbReference>
<sequence length="97" mass="10960">MLIHPRNKSLIEVLDSSGIGIEKGSKILMLLKQNGATQTEAIIAYHIKFGVPLDDVEKLVYPSSIWEKESLQEIAYQTFLYFNYNPDDSDSAVNENI</sequence>
<reference evidence="1 2" key="1">
    <citation type="submission" date="2021-11" db="EMBL/GenBank/DDBJ databases">
        <title>Genomic of Niabella pedocola.</title>
        <authorList>
            <person name="Wu T."/>
        </authorList>
    </citation>
    <scope>NUCLEOTIDE SEQUENCE [LARGE SCALE GENOMIC DNA]</scope>
    <source>
        <strain evidence="1 2">JCM 31011</strain>
    </source>
</reference>
<evidence type="ECO:0000313" key="2">
    <source>
        <dbReference type="Proteomes" id="UP001199816"/>
    </source>
</evidence>
<comment type="caution">
    <text evidence="1">The sequence shown here is derived from an EMBL/GenBank/DDBJ whole genome shotgun (WGS) entry which is preliminary data.</text>
</comment>
<name>A0ABS8PW17_9BACT</name>
<evidence type="ECO:0000313" key="1">
    <source>
        <dbReference type="EMBL" id="MCD2424472.1"/>
    </source>
</evidence>
<keyword evidence="2" id="KW-1185">Reference proteome</keyword>
<protein>
    <submittedName>
        <fullName evidence="1">Uncharacterized protein</fullName>
    </submittedName>
</protein>
<organism evidence="1 2">
    <name type="scientific">Niabella pedocola</name>
    <dbReference type="NCBI Taxonomy" id="1752077"/>
    <lineage>
        <taxon>Bacteria</taxon>
        <taxon>Pseudomonadati</taxon>
        <taxon>Bacteroidota</taxon>
        <taxon>Chitinophagia</taxon>
        <taxon>Chitinophagales</taxon>
        <taxon>Chitinophagaceae</taxon>
        <taxon>Niabella</taxon>
    </lineage>
</organism>
<accession>A0ABS8PW17</accession>
<dbReference type="EMBL" id="JAJNEC010000005">
    <property type="protein sequence ID" value="MCD2424472.1"/>
    <property type="molecule type" value="Genomic_DNA"/>
</dbReference>
<gene>
    <name evidence="1" type="ORF">LQ567_16955</name>
</gene>
<proteinExistence type="predicted"/>